<dbReference type="Proteomes" id="UP000076079">
    <property type="component" value="Chromosome"/>
</dbReference>
<reference evidence="7 8" key="1">
    <citation type="journal article" date="2016" name="Genome Announc.">
        <title>First Complete Genome Sequence of a Subdivision 6 Acidobacterium Strain.</title>
        <authorList>
            <person name="Huang S."/>
            <person name="Vieira S."/>
            <person name="Bunk B."/>
            <person name="Riedel T."/>
            <person name="Sproer C."/>
            <person name="Overmann J."/>
        </authorList>
    </citation>
    <scope>NUCLEOTIDE SEQUENCE [LARGE SCALE GENOMIC DNA]</scope>
    <source>
        <strain evidence="8">DSM 100886 HEG_-6_39</strain>
    </source>
</reference>
<comment type="similarity">
    <text evidence="1">Belongs to the membrane fusion protein (MFP) (TC 8.A.1) family.</text>
</comment>
<evidence type="ECO:0000259" key="3">
    <source>
        <dbReference type="Pfam" id="PF13473"/>
    </source>
</evidence>
<evidence type="ECO:0000256" key="1">
    <source>
        <dbReference type="ARBA" id="ARBA00009477"/>
    </source>
</evidence>
<evidence type="ECO:0000313" key="8">
    <source>
        <dbReference type="Proteomes" id="UP000076079"/>
    </source>
</evidence>
<dbReference type="Gene3D" id="2.40.50.100">
    <property type="match status" value="1"/>
</dbReference>
<dbReference type="NCBIfam" id="TIGR01730">
    <property type="entry name" value="RND_mfp"/>
    <property type="match status" value="1"/>
</dbReference>
<dbReference type="InterPro" id="IPR051909">
    <property type="entry name" value="MFP_Cation_Efflux"/>
</dbReference>
<evidence type="ECO:0000259" key="5">
    <source>
        <dbReference type="Pfam" id="PF25973"/>
    </source>
</evidence>
<dbReference type="KEGG" id="abac:LuPra_04037"/>
<dbReference type="GO" id="GO:0022857">
    <property type="term" value="F:transmembrane transporter activity"/>
    <property type="evidence" value="ECO:0007669"/>
    <property type="project" value="InterPro"/>
</dbReference>
<dbReference type="FunFam" id="2.40.30.170:FF:000010">
    <property type="entry name" value="Efflux RND transporter periplasmic adaptor subunit"/>
    <property type="match status" value="1"/>
</dbReference>
<protein>
    <submittedName>
        <fullName evidence="7">Cation efflux system protein CzcB</fullName>
    </submittedName>
</protein>
<dbReference type="Pfam" id="PF25975">
    <property type="entry name" value="CzcB_C"/>
    <property type="match status" value="1"/>
</dbReference>
<accession>A0A143PR08</accession>
<dbReference type="Gene3D" id="2.40.420.20">
    <property type="match status" value="1"/>
</dbReference>
<dbReference type="Pfam" id="PF25973">
    <property type="entry name" value="BSH_CzcB"/>
    <property type="match status" value="1"/>
</dbReference>
<dbReference type="GO" id="GO:0016020">
    <property type="term" value="C:membrane"/>
    <property type="evidence" value="ECO:0007669"/>
    <property type="project" value="InterPro"/>
</dbReference>
<dbReference type="Pfam" id="PF25954">
    <property type="entry name" value="Beta-barrel_RND_2"/>
    <property type="match status" value="1"/>
</dbReference>
<sequence length="529" mass="55698">MTGTSRFTISGRLALFAALVLIAASVSVTYLVLRPASSVVRTSADAAAAQRGPAHSSLAGESPAQASRPIVVPVSREAAERAGILVATVGTTTGATTLRVPAVIEPNAYRSVAVTAQVSGRVTRVAGELGQRVSRGQTLAEIYSPELAEAHTKYTSAQARLRAHDQELRRTQQLVRIGAASQQELDGAHAEHAAQTAEVQSARSRLTLLGVPGAALEGGSEERPLETTSHVPAPIAGVVTERAANVGLNVDPAMMLFRVVDLSHVWVVASVYEKDFGVLRVGAPAVVRVAAYPALSIDGRISYIDPQVNPETRTARVRVEVPNTAGEQLRLGMYVDVELAGAAPAVVTVVPREAVQTIAQRTVVYKVNPANAGEFIEQTVTVGRADGTTIVVSEGLSPGDVVATKGSFFIRAERERLGLGGPAPHASPVHPAVPVSPVSAGGKVQDIAVQVTERGFEPATIRVRRSQAVRLTFTRTTDATCAKEVVVPTLKIRRPLPLDTPVAVEFTTHNQEIAFACGMDMLRGTVLVQ</sequence>
<dbReference type="SUPFAM" id="SSF111369">
    <property type="entry name" value="HlyD-like secretion proteins"/>
    <property type="match status" value="1"/>
</dbReference>
<dbReference type="STRING" id="1855912.LuPra_04037"/>
<dbReference type="AlphaFoldDB" id="A0A143PR08"/>
<evidence type="ECO:0000256" key="2">
    <source>
        <dbReference type="ARBA" id="ARBA00022448"/>
    </source>
</evidence>
<reference evidence="8" key="2">
    <citation type="submission" date="2016-04" db="EMBL/GenBank/DDBJ databases">
        <title>First Complete Genome Sequence of a Subdivision 6 Acidobacterium.</title>
        <authorList>
            <person name="Huang S."/>
            <person name="Vieira S."/>
            <person name="Bunk B."/>
            <person name="Riedel T."/>
            <person name="Sproeer C."/>
            <person name="Overmann J."/>
        </authorList>
    </citation>
    <scope>NUCLEOTIDE SEQUENCE [LARGE SCALE GENOMIC DNA]</scope>
    <source>
        <strain evidence="8">DSM 100886 HEG_-6_39</strain>
    </source>
</reference>
<dbReference type="InterPro" id="IPR028096">
    <property type="entry name" value="EfeO_Cupredoxin"/>
</dbReference>
<gene>
    <name evidence="7" type="primary">czcB_3</name>
    <name evidence="7" type="ORF">LuPra_04037</name>
</gene>
<dbReference type="Gene3D" id="2.60.40.420">
    <property type="entry name" value="Cupredoxins - blue copper proteins"/>
    <property type="match status" value="1"/>
</dbReference>
<evidence type="ECO:0000259" key="6">
    <source>
        <dbReference type="Pfam" id="PF25975"/>
    </source>
</evidence>
<organism evidence="7 8">
    <name type="scientific">Luteitalea pratensis</name>
    <dbReference type="NCBI Taxonomy" id="1855912"/>
    <lineage>
        <taxon>Bacteria</taxon>
        <taxon>Pseudomonadati</taxon>
        <taxon>Acidobacteriota</taxon>
        <taxon>Vicinamibacteria</taxon>
        <taxon>Vicinamibacterales</taxon>
        <taxon>Vicinamibacteraceae</taxon>
        <taxon>Luteitalea</taxon>
    </lineage>
</organism>
<dbReference type="GO" id="GO:0015679">
    <property type="term" value="P:plasma membrane copper ion transport"/>
    <property type="evidence" value="ECO:0007669"/>
    <property type="project" value="TreeGrafter"/>
</dbReference>
<feature type="domain" description="EfeO-type cupredoxin-like" evidence="3">
    <location>
        <begin position="444"/>
        <end position="528"/>
    </location>
</feature>
<dbReference type="GO" id="GO:0060003">
    <property type="term" value="P:copper ion export"/>
    <property type="evidence" value="ECO:0007669"/>
    <property type="project" value="TreeGrafter"/>
</dbReference>
<dbReference type="InterPro" id="IPR058792">
    <property type="entry name" value="Beta-barrel_RND_2"/>
</dbReference>
<dbReference type="PANTHER" id="PTHR30097">
    <property type="entry name" value="CATION EFFLUX SYSTEM PROTEIN CUSB"/>
    <property type="match status" value="1"/>
</dbReference>
<dbReference type="Gene3D" id="1.10.287.470">
    <property type="entry name" value="Helix hairpin bin"/>
    <property type="match status" value="1"/>
</dbReference>
<feature type="domain" description="CzcB-like C-terminal circularly permuted SH3-like" evidence="6">
    <location>
        <begin position="349"/>
        <end position="410"/>
    </location>
</feature>
<dbReference type="InterPro" id="IPR008972">
    <property type="entry name" value="Cupredoxin"/>
</dbReference>
<dbReference type="OrthoDB" id="9806939at2"/>
<name>A0A143PR08_LUTPR</name>
<dbReference type="InterPro" id="IPR058649">
    <property type="entry name" value="CzcB_C"/>
</dbReference>
<feature type="domain" description="CzcB-like barrel-sandwich hybrid" evidence="5">
    <location>
        <begin position="111"/>
        <end position="261"/>
    </location>
</feature>
<dbReference type="EMBL" id="CP015136">
    <property type="protein sequence ID" value="AMY10796.1"/>
    <property type="molecule type" value="Genomic_DNA"/>
</dbReference>
<feature type="domain" description="CusB-like beta-barrel" evidence="4">
    <location>
        <begin position="265"/>
        <end position="342"/>
    </location>
</feature>
<dbReference type="GO" id="GO:0046914">
    <property type="term" value="F:transition metal ion binding"/>
    <property type="evidence" value="ECO:0007669"/>
    <property type="project" value="TreeGrafter"/>
</dbReference>
<proteinExistence type="inferred from homology"/>
<dbReference type="RefSeq" id="WP_110172398.1">
    <property type="nucleotide sequence ID" value="NZ_CP015136.1"/>
</dbReference>
<dbReference type="SUPFAM" id="SSF49503">
    <property type="entry name" value="Cupredoxins"/>
    <property type="match status" value="1"/>
</dbReference>
<dbReference type="GO" id="GO:0030288">
    <property type="term" value="C:outer membrane-bounded periplasmic space"/>
    <property type="evidence" value="ECO:0007669"/>
    <property type="project" value="TreeGrafter"/>
</dbReference>
<dbReference type="Gene3D" id="2.40.30.170">
    <property type="match status" value="1"/>
</dbReference>
<dbReference type="InterPro" id="IPR058647">
    <property type="entry name" value="BSH_CzcB-like"/>
</dbReference>
<dbReference type="InterPro" id="IPR006143">
    <property type="entry name" value="RND_pump_MFP"/>
</dbReference>
<evidence type="ECO:0000259" key="4">
    <source>
        <dbReference type="Pfam" id="PF25954"/>
    </source>
</evidence>
<keyword evidence="8" id="KW-1185">Reference proteome</keyword>
<keyword evidence="2" id="KW-0813">Transport</keyword>
<dbReference type="PANTHER" id="PTHR30097:SF4">
    <property type="entry name" value="SLR6042 PROTEIN"/>
    <property type="match status" value="1"/>
</dbReference>
<evidence type="ECO:0000313" key="7">
    <source>
        <dbReference type="EMBL" id="AMY10796.1"/>
    </source>
</evidence>
<dbReference type="Pfam" id="PF13473">
    <property type="entry name" value="Cupredoxin_1"/>
    <property type="match status" value="1"/>
</dbReference>